<sequence>LYDIATARIRTLAVRQEQSIALQLSIPPWPSTGAPIPRRQLIDIRVRSGAARHFWPADMSVRFEKAGYSGLLGHVSAYGRGGARALLREAGNRINKVLSGIEGSKLALQYRIDAVSALEIKMREIHDRS</sequence>
<evidence type="ECO:0000313" key="1">
    <source>
        <dbReference type="EMBL" id="KKL28225.1"/>
    </source>
</evidence>
<reference evidence="1" key="1">
    <citation type="journal article" date="2015" name="Nature">
        <title>Complex archaea that bridge the gap between prokaryotes and eukaryotes.</title>
        <authorList>
            <person name="Spang A."/>
            <person name="Saw J.H."/>
            <person name="Jorgensen S.L."/>
            <person name="Zaremba-Niedzwiedzka K."/>
            <person name="Martijn J."/>
            <person name="Lind A.E."/>
            <person name="van Eijk R."/>
            <person name="Schleper C."/>
            <person name="Guy L."/>
            <person name="Ettema T.J."/>
        </authorList>
    </citation>
    <scope>NUCLEOTIDE SEQUENCE</scope>
</reference>
<comment type="caution">
    <text evidence="1">The sequence shown here is derived from an EMBL/GenBank/DDBJ whole genome shotgun (WGS) entry which is preliminary data.</text>
</comment>
<feature type="non-terminal residue" evidence="1">
    <location>
        <position position="1"/>
    </location>
</feature>
<protein>
    <submittedName>
        <fullName evidence="1">Uncharacterized protein</fullName>
    </submittedName>
</protein>
<dbReference type="AlphaFoldDB" id="A0A0F9C220"/>
<dbReference type="EMBL" id="LAZR01035173">
    <property type="protein sequence ID" value="KKL28225.1"/>
    <property type="molecule type" value="Genomic_DNA"/>
</dbReference>
<accession>A0A0F9C220</accession>
<gene>
    <name evidence="1" type="ORF">LCGC14_2377280</name>
</gene>
<organism evidence="1">
    <name type="scientific">marine sediment metagenome</name>
    <dbReference type="NCBI Taxonomy" id="412755"/>
    <lineage>
        <taxon>unclassified sequences</taxon>
        <taxon>metagenomes</taxon>
        <taxon>ecological metagenomes</taxon>
    </lineage>
</organism>
<name>A0A0F9C220_9ZZZZ</name>
<proteinExistence type="predicted"/>